<evidence type="ECO:0000256" key="2">
    <source>
        <dbReference type="SAM" id="Phobius"/>
    </source>
</evidence>
<keyword evidence="2" id="KW-1133">Transmembrane helix</keyword>
<reference evidence="4" key="1">
    <citation type="submission" date="2017-02" db="UniProtKB">
        <authorList>
            <consortium name="WormBaseParasite"/>
        </authorList>
    </citation>
    <scope>IDENTIFICATION</scope>
</reference>
<keyword evidence="2" id="KW-0812">Transmembrane</keyword>
<name>A0A0R3RY24_9BILA</name>
<evidence type="ECO:0000256" key="1">
    <source>
        <dbReference type="SAM" id="MobiDB-lite"/>
    </source>
</evidence>
<protein>
    <submittedName>
        <fullName evidence="4">US9</fullName>
    </submittedName>
</protein>
<dbReference type="WBParaSite" id="EEL_0000716101-mRNA-1">
    <property type="protein sequence ID" value="EEL_0000716101-mRNA-1"/>
    <property type="gene ID" value="EEL_0000716101"/>
</dbReference>
<feature type="compositionally biased region" description="Polar residues" evidence="1">
    <location>
        <begin position="12"/>
        <end position="26"/>
    </location>
</feature>
<feature type="region of interest" description="Disordered" evidence="1">
    <location>
        <begin position="1"/>
        <end position="26"/>
    </location>
</feature>
<feature type="transmembrane region" description="Helical" evidence="2">
    <location>
        <begin position="141"/>
        <end position="166"/>
    </location>
</feature>
<dbReference type="AlphaFoldDB" id="A0A0R3RY24"/>
<organism evidence="3 4">
    <name type="scientific">Elaeophora elaphi</name>
    <dbReference type="NCBI Taxonomy" id="1147741"/>
    <lineage>
        <taxon>Eukaryota</taxon>
        <taxon>Metazoa</taxon>
        <taxon>Ecdysozoa</taxon>
        <taxon>Nematoda</taxon>
        <taxon>Chromadorea</taxon>
        <taxon>Rhabditida</taxon>
        <taxon>Spirurina</taxon>
        <taxon>Spiruromorpha</taxon>
        <taxon>Filarioidea</taxon>
        <taxon>Onchocercidae</taxon>
        <taxon>Elaeophora</taxon>
    </lineage>
</organism>
<dbReference type="Proteomes" id="UP000050640">
    <property type="component" value="Unplaced"/>
</dbReference>
<evidence type="ECO:0000313" key="4">
    <source>
        <dbReference type="WBParaSite" id="EEL_0000716101-mRNA-1"/>
    </source>
</evidence>
<proteinExistence type="predicted"/>
<evidence type="ECO:0000313" key="3">
    <source>
        <dbReference type="Proteomes" id="UP000050640"/>
    </source>
</evidence>
<feature type="compositionally biased region" description="Basic residues" evidence="1">
    <location>
        <begin position="1"/>
        <end position="11"/>
    </location>
</feature>
<keyword evidence="2" id="KW-0472">Membrane</keyword>
<keyword evidence="3" id="KW-1185">Reference proteome</keyword>
<accession>A0A0R3RY24</accession>
<sequence>MKDTRKRRTSNKFHASTPTEAYESQPNAEKYGCNYRTVNNRFENPSANCSSNDILLFALFTAVKYAELSVYDGNNIRNIVREIELDNKQTTANAASLEITKTTDCTERCIKHNDSGGSETSLQSLQSHHKSLREIRWKIKMFWTTVMIISILWMLILISLSAILYVRIVHMHHTISQIFCPKE</sequence>